<evidence type="ECO:0000256" key="4">
    <source>
        <dbReference type="ARBA" id="ARBA00022842"/>
    </source>
</evidence>
<evidence type="ECO:0000256" key="1">
    <source>
        <dbReference type="ARBA" id="ARBA00022679"/>
    </source>
</evidence>
<proteinExistence type="predicted"/>
<dbReference type="SUPFAM" id="SSF53613">
    <property type="entry name" value="Ribokinase-like"/>
    <property type="match status" value="1"/>
</dbReference>
<keyword evidence="2" id="KW-0479">Metal-binding</keyword>
<keyword evidence="1" id="KW-0808">Transferase</keyword>
<dbReference type="InterPro" id="IPR007666">
    <property type="entry name" value="ADP_PFK/GK"/>
</dbReference>
<evidence type="ECO:0000256" key="3">
    <source>
        <dbReference type="ARBA" id="ARBA00022777"/>
    </source>
</evidence>
<sequence length="402" mass="43169">MTERIVLGLGGTVDYELGWDADAFQELVDRHDIRIAELEDPPSASAFGEREILLTVLRSMWQGVGCECYAADKRALIAFADHFAYEVTLGGTCVRAALAMERIGVASTVHLVSINDDVRRLLPDAVARVCSAEADSLDPHVIVQYPAGAAVRLVDGELTAHRPNRVILVNDAPNEDLRLSKELPRLLAEARVVLISGFNTMKSASELRARLGELEDALAETPPDAVVVYEDAGFHNDAMREVVLEAIPHLVDLHSLNEDEARHYLGRAIDLEDGAQVAAMMTDLYRRLGAPTVMVHTSRYAAVVGERAALFREAAEAGCLLASTRFLHGDRYGVEEYTEVARAPRDEVGAGLADAPEVAAASVMIAPGFAVRTASPTTIGLGDTFIGGVVAHLAEKGGPQAS</sequence>
<gene>
    <name evidence="6" type="ORF">AAM4_0628</name>
</gene>
<dbReference type="GO" id="GO:0016773">
    <property type="term" value="F:phosphotransferase activity, alcohol group as acceptor"/>
    <property type="evidence" value="ECO:0007669"/>
    <property type="project" value="InterPro"/>
</dbReference>
<protein>
    <submittedName>
        <fullName evidence="6">ADP-specific phosphofructokinase/glucokinase conserved region protein</fullName>
    </submittedName>
</protein>
<keyword evidence="5" id="KW-0324">Glycolysis</keyword>
<dbReference type="PROSITE" id="PS51255">
    <property type="entry name" value="ADPK"/>
    <property type="match status" value="1"/>
</dbReference>
<organism evidence="6">
    <name type="scientific">Actinomyces succiniciruminis</name>
    <dbReference type="NCBI Taxonomy" id="1522002"/>
    <lineage>
        <taxon>Bacteria</taxon>
        <taxon>Bacillati</taxon>
        <taxon>Actinomycetota</taxon>
        <taxon>Actinomycetes</taxon>
        <taxon>Actinomycetales</taxon>
        <taxon>Actinomycetaceae</taxon>
        <taxon>Actinomyces</taxon>
    </lineage>
</organism>
<accession>A0A1L7RN51</accession>
<dbReference type="InterPro" id="IPR029056">
    <property type="entry name" value="Ribokinase-like"/>
</dbReference>
<evidence type="ECO:0000313" key="6">
    <source>
        <dbReference type="EMBL" id="CED90523.1"/>
    </source>
</evidence>
<name>A0A1L7RN51_9ACTO</name>
<dbReference type="AlphaFoldDB" id="A0A1L7RN51"/>
<dbReference type="Gene3D" id="3.40.1190.20">
    <property type="match status" value="1"/>
</dbReference>
<dbReference type="EMBL" id="LK995474">
    <property type="protein sequence ID" value="CED90523.1"/>
    <property type="molecule type" value="Genomic_DNA"/>
</dbReference>
<keyword evidence="4" id="KW-0460">Magnesium</keyword>
<dbReference type="RefSeq" id="WP_210579004.1">
    <property type="nucleotide sequence ID" value="NZ_LK995474.1"/>
</dbReference>
<dbReference type="GO" id="GO:0006096">
    <property type="term" value="P:glycolytic process"/>
    <property type="evidence" value="ECO:0007669"/>
    <property type="project" value="UniProtKB-KW"/>
</dbReference>
<dbReference type="GO" id="GO:0046872">
    <property type="term" value="F:metal ion binding"/>
    <property type="evidence" value="ECO:0007669"/>
    <property type="project" value="UniProtKB-KW"/>
</dbReference>
<evidence type="ECO:0000256" key="5">
    <source>
        <dbReference type="ARBA" id="ARBA00023152"/>
    </source>
</evidence>
<evidence type="ECO:0000256" key="2">
    <source>
        <dbReference type="ARBA" id="ARBA00022723"/>
    </source>
</evidence>
<dbReference type="GO" id="GO:0016301">
    <property type="term" value="F:kinase activity"/>
    <property type="evidence" value="ECO:0007669"/>
    <property type="project" value="UniProtKB-KW"/>
</dbReference>
<reference evidence="6" key="1">
    <citation type="submission" date="2014-07" db="EMBL/GenBank/DDBJ databases">
        <authorList>
            <person name="Zhang J.E."/>
            <person name="Yang H."/>
            <person name="Guo J."/>
            <person name="Deng Z."/>
            <person name="Luo H."/>
            <person name="Luo M."/>
            <person name="Zhao B."/>
        </authorList>
    </citation>
    <scope>NUCLEOTIDE SEQUENCE</scope>
    <source>
        <strain evidence="6">AM4</strain>
    </source>
</reference>
<dbReference type="Pfam" id="PF04587">
    <property type="entry name" value="ADP_PFK_GK"/>
    <property type="match status" value="1"/>
</dbReference>
<keyword evidence="3 6" id="KW-0418">Kinase</keyword>